<dbReference type="Gene3D" id="3.40.50.2300">
    <property type="match status" value="1"/>
</dbReference>
<name>A0A8J3JBP0_9ACTN</name>
<protein>
    <submittedName>
        <fullName evidence="1">Uncharacterized protein</fullName>
    </submittedName>
</protein>
<evidence type="ECO:0000313" key="1">
    <source>
        <dbReference type="EMBL" id="GID15482.1"/>
    </source>
</evidence>
<dbReference type="Proteomes" id="UP000612808">
    <property type="component" value="Unassembled WGS sequence"/>
</dbReference>
<dbReference type="SUPFAM" id="SSF53822">
    <property type="entry name" value="Periplasmic binding protein-like I"/>
    <property type="match status" value="1"/>
</dbReference>
<dbReference type="EMBL" id="BOMB01000043">
    <property type="protein sequence ID" value="GID15482.1"/>
    <property type="molecule type" value="Genomic_DNA"/>
</dbReference>
<dbReference type="InterPro" id="IPR028082">
    <property type="entry name" value="Peripla_BP_I"/>
</dbReference>
<dbReference type="AlphaFoldDB" id="A0A8J3JBP0"/>
<sequence length="140" mass="14645">MLGDLDAHSIAIGHARDDPFRTAAAEVAAAWRDGGGVVTATADWPEEAASWLRQARRLTAYAPDAWVVLARPPGWLGMGRRLAASTDWTPTRTVAGSALADASVAAAGVFDGLRGATADGGTWYVRGRLLVTHPPTPDCP</sequence>
<proteinExistence type="predicted"/>
<evidence type="ECO:0000313" key="2">
    <source>
        <dbReference type="Proteomes" id="UP000612808"/>
    </source>
</evidence>
<accession>A0A8J3JBP0</accession>
<organism evidence="1 2">
    <name type="scientific">Actinocatenispora rupis</name>
    <dbReference type="NCBI Taxonomy" id="519421"/>
    <lineage>
        <taxon>Bacteria</taxon>
        <taxon>Bacillati</taxon>
        <taxon>Actinomycetota</taxon>
        <taxon>Actinomycetes</taxon>
        <taxon>Micromonosporales</taxon>
        <taxon>Micromonosporaceae</taxon>
        <taxon>Actinocatenispora</taxon>
    </lineage>
</organism>
<gene>
    <name evidence="1" type="ORF">Aru02nite_63710</name>
</gene>
<comment type="caution">
    <text evidence="1">The sequence shown here is derived from an EMBL/GenBank/DDBJ whole genome shotgun (WGS) entry which is preliminary data.</text>
</comment>
<reference evidence="1" key="1">
    <citation type="submission" date="2021-01" db="EMBL/GenBank/DDBJ databases">
        <title>Whole genome shotgun sequence of Actinocatenispora rupis NBRC 107355.</title>
        <authorList>
            <person name="Komaki H."/>
            <person name="Tamura T."/>
        </authorList>
    </citation>
    <scope>NUCLEOTIDE SEQUENCE</scope>
    <source>
        <strain evidence="1">NBRC 107355</strain>
    </source>
</reference>
<keyword evidence="2" id="KW-1185">Reference proteome</keyword>